<feature type="compositionally biased region" description="Acidic residues" evidence="1">
    <location>
        <begin position="922"/>
        <end position="943"/>
    </location>
</feature>
<feature type="region of interest" description="Disordered" evidence="1">
    <location>
        <begin position="1387"/>
        <end position="1438"/>
    </location>
</feature>
<feature type="region of interest" description="Disordered" evidence="1">
    <location>
        <begin position="1197"/>
        <end position="1316"/>
    </location>
</feature>
<feature type="compositionally biased region" description="Basic and acidic residues" evidence="1">
    <location>
        <begin position="1469"/>
        <end position="1490"/>
    </location>
</feature>
<feature type="compositionally biased region" description="Basic and acidic residues" evidence="1">
    <location>
        <begin position="2308"/>
        <end position="2335"/>
    </location>
</feature>
<dbReference type="GO" id="GO:0005875">
    <property type="term" value="C:microtubule associated complex"/>
    <property type="evidence" value="ECO:0007669"/>
    <property type="project" value="TreeGrafter"/>
</dbReference>
<feature type="compositionally biased region" description="Basic and acidic residues" evidence="1">
    <location>
        <begin position="637"/>
        <end position="662"/>
    </location>
</feature>
<feature type="compositionally biased region" description="Basic and acidic residues" evidence="1">
    <location>
        <begin position="708"/>
        <end position="722"/>
    </location>
</feature>
<evidence type="ECO:0000259" key="3">
    <source>
        <dbReference type="Pfam" id="PF25281"/>
    </source>
</evidence>
<feature type="non-terminal residue" evidence="4">
    <location>
        <position position="1"/>
    </location>
</feature>
<feature type="compositionally biased region" description="Acidic residues" evidence="1">
    <location>
        <begin position="1714"/>
        <end position="1726"/>
    </location>
</feature>
<feature type="compositionally biased region" description="Basic and acidic residues" evidence="1">
    <location>
        <begin position="740"/>
        <end position="757"/>
    </location>
</feature>
<dbReference type="GO" id="GO:0008017">
    <property type="term" value="F:microtubule binding"/>
    <property type="evidence" value="ECO:0007669"/>
    <property type="project" value="InterPro"/>
</dbReference>
<feature type="region of interest" description="Disordered" evidence="1">
    <location>
        <begin position="2066"/>
        <end position="2150"/>
    </location>
</feature>
<feature type="compositionally biased region" description="Low complexity" evidence="1">
    <location>
        <begin position="766"/>
        <end position="794"/>
    </location>
</feature>
<feature type="compositionally biased region" description="Basic and acidic residues" evidence="1">
    <location>
        <begin position="618"/>
        <end position="630"/>
    </location>
</feature>
<feature type="compositionally biased region" description="Basic and acidic residues" evidence="1">
    <location>
        <begin position="3498"/>
        <end position="3510"/>
    </location>
</feature>
<feature type="region of interest" description="Disordered" evidence="1">
    <location>
        <begin position="3216"/>
        <end position="3469"/>
    </location>
</feature>
<dbReference type="InterPro" id="IPR056617">
    <property type="entry name" value="MAP1B/S_N"/>
</dbReference>
<dbReference type="InterPro" id="IPR026074">
    <property type="entry name" value="MAP1"/>
</dbReference>
<feature type="compositionally biased region" description="Basic and acidic residues" evidence="1">
    <location>
        <begin position="2854"/>
        <end position="2875"/>
    </location>
</feature>
<feature type="compositionally biased region" description="Acidic residues" evidence="1">
    <location>
        <begin position="957"/>
        <end position="985"/>
    </location>
</feature>
<feature type="compositionally biased region" description="Basic and acidic residues" evidence="1">
    <location>
        <begin position="2788"/>
        <end position="2805"/>
    </location>
</feature>
<dbReference type="EMBL" id="JASPKZ010000825">
    <property type="protein sequence ID" value="KAJ9599264.1"/>
    <property type="molecule type" value="Genomic_DNA"/>
</dbReference>
<feature type="compositionally biased region" description="Basic and acidic residues" evidence="1">
    <location>
        <begin position="2108"/>
        <end position="2124"/>
    </location>
</feature>
<dbReference type="GO" id="GO:0005829">
    <property type="term" value="C:cytosol"/>
    <property type="evidence" value="ECO:0007669"/>
    <property type="project" value="TreeGrafter"/>
</dbReference>
<feature type="region of interest" description="Disordered" evidence="1">
    <location>
        <begin position="3628"/>
        <end position="3677"/>
    </location>
</feature>
<protein>
    <recommendedName>
        <fullName evidence="6">Microtubule-associated protein futsch</fullName>
    </recommendedName>
</protein>
<feature type="compositionally biased region" description="Basic and acidic residues" evidence="1">
    <location>
        <begin position="1099"/>
        <end position="1163"/>
    </location>
</feature>
<evidence type="ECO:0000313" key="5">
    <source>
        <dbReference type="Proteomes" id="UP001233999"/>
    </source>
</evidence>
<dbReference type="InterPro" id="IPR057480">
    <property type="entry name" value="MAP1A/B/S-like_MBL"/>
</dbReference>
<feature type="region of interest" description="Disordered" evidence="1">
    <location>
        <begin position="1581"/>
        <end position="1673"/>
    </location>
</feature>
<proteinExistence type="predicted"/>
<evidence type="ECO:0000256" key="1">
    <source>
        <dbReference type="SAM" id="MobiDB-lite"/>
    </source>
</evidence>
<feature type="compositionally biased region" description="Basic and acidic residues" evidence="1">
    <location>
        <begin position="1197"/>
        <end position="1208"/>
    </location>
</feature>
<feature type="compositionally biased region" description="Basic and acidic residues" evidence="1">
    <location>
        <begin position="1242"/>
        <end position="1266"/>
    </location>
</feature>
<feature type="compositionally biased region" description="Basic and acidic residues" evidence="1">
    <location>
        <begin position="2641"/>
        <end position="2663"/>
    </location>
</feature>
<evidence type="ECO:0000313" key="4">
    <source>
        <dbReference type="EMBL" id="KAJ9599264.1"/>
    </source>
</evidence>
<feature type="region of interest" description="Disordered" evidence="1">
    <location>
        <begin position="1714"/>
        <end position="1977"/>
    </location>
</feature>
<feature type="compositionally biased region" description="Basic and acidic residues" evidence="1">
    <location>
        <begin position="3176"/>
        <end position="3186"/>
    </location>
</feature>
<feature type="region of interest" description="Disordered" evidence="1">
    <location>
        <begin position="3589"/>
        <end position="3614"/>
    </location>
</feature>
<feature type="compositionally biased region" description="Basic and acidic residues" evidence="1">
    <location>
        <begin position="3550"/>
        <end position="3559"/>
    </location>
</feature>
<feature type="compositionally biased region" description="Basic and acidic residues" evidence="1">
    <location>
        <begin position="795"/>
        <end position="813"/>
    </location>
</feature>
<feature type="region of interest" description="Disordered" evidence="1">
    <location>
        <begin position="1467"/>
        <end position="1490"/>
    </location>
</feature>
<feature type="region of interest" description="Disordered" evidence="1">
    <location>
        <begin position="2195"/>
        <end position="2373"/>
    </location>
</feature>
<feature type="compositionally biased region" description="Basic and acidic residues" evidence="1">
    <location>
        <begin position="1508"/>
        <end position="1539"/>
    </location>
</feature>
<feature type="compositionally biased region" description="Low complexity" evidence="1">
    <location>
        <begin position="3378"/>
        <end position="3393"/>
    </location>
</feature>
<keyword evidence="5" id="KW-1185">Reference proteome</keyword>
<feature type="compositionally biased region" description="Polar residues" evidence="1">
    <location>
        <begin position="814"/>
        <end position="826"/>
    </location>
</feature>
<dbReference type="GO" id="GO:0003779">
    <property type="term" value="F:actin binding"/>
    <property type="evidence" value="ECO:0007669"/>
    <property type="project" value="TreeGrafter"/>
</dbReference>
<feature type="compositionally biased region" description="Basic and acidic residues" evidence="1">
    <location>
        <begin position="1387"/>
        <end position="1396"/>
    </location>
</feature>
<feature type="compositionally biased region" description="Basic and acidic residues" evidence="1">
    <location>
        <begin position="2195"/>
        <end position="2207"/>
    </location>
</feature>
<feature type="compositionally biased region" description="Basic and acidic residues" evidence="1">
    <location>
        <begin position="3829"/>
        <end position="3851"/>
    </location>
</feature>
<feature type="compositionally biased region" description="Polar residues" evidence="1">
    <location>
        <begin position="3160"/>
        <end position="3171"/>
    </location>
</feature>
<feature type="compositionally biased region" description="Basic and acidic residues" evidence="1">
    <location>
        <begin position="575"/>
        <end position="610"/>
    </location>
</feature>
<dbReference type="GO" id="GO:0045202">
    <property type="term" value="C:synapse"/>
    <property type="evidence" value="ECO:0007669"/>
    <property type="project" value="TreeGrafter"/>
</dbReference>
<feature type="compositionally biased region" description="Basic and acidic residues" evidence="1">
    <location>
        <begin position="2069"/>
        <end position="2078"/>
    </location>
</feature>
<feature type="compositionally biased region" description="Basic and acidic residues" evidence="1">
    <location>
        <begin position="2919"/>
        <end position="2945"/>
    </location>
</feature>
<dbReference type="GO" id="GO:0016358">
    <property type="term" value="P:dendrite development"/>
    <property type="evidence" value="ECO:0007669"/>
    <property type="project" value="TreeGrafter"/>
</dbReference>
<dbReference type="Pfam" id="PF23415">
    <property type="entry name" value="MAPB1_N"/>
    <property type="match status" value="1"/>
</dbReference>
<dbReference type="GO" id="GO:0005874">
    <property type="term" value="C:microtubule"/>
    <property type="evidence" value="ECO:0007669"/>
    <property type="project" value="InterPro"/>
</dbReference>
<feature type="compositionally biased region" description="Basic and acidic residues" evidence="1">
    <location>
        <begin position="1041"/>
        <end position="1055"/>
    </location>
</feature>
<feature type="compositionally biased region" description="Low complexity" evidence="1">
    <location>
        <begin position="725"/>
        <end position="738"/>
    </location>
</feature>
<feature type="compositionally biased region" description="Basic and acidic residues" evidence="1">
    <location>
        <begin position="2889"/>
        <end position="2911"/>
    </location>
</feature>
<feature type="compositionally biased region" description="Basic and acidic residues" evidence="1">
    <location>
        <begin position="1405"/>
        <end position="1418"/>
    </location>
</feature>
<dbReference type="GO" id="GO:0031114">
    <property type="term" value="P:regulation of microtubule depolymerization"/>
    <property type="evidence" value="ECO:0007669"/>
    <property type="project" value="TreeGrafter"/>
</dbReference>
<feature type="compositionally biased region" description="Low complexity" evidence="1">
    <location>
        <begin position="3329"/>
        <end position="3345"/>
    </location>
</feature>
<evidence type="ECO:0008006" key="6">
    <source>
        <dbReference type="Google" id="ProtNLM"/>
    </source>
</evidence>
<feature type="region of interest" description="Disordered" evidence="1">
    <location>
        <begin position="3695"/>
        <end position="3854"/>
    </location>
</feature>
<feature type="domain" description="Microtubule-associated protein 1B/S N-terminal" evidence="2">
    <location>
        <begin position="42"/>
        <end position="210"/>
    </location>
</feature>
<feature type="region of interest" description="Disordered" evidence="1">
    <location>
        <begin position="3133"/>
        <end position="3186"/>
    </location>
</feature>
<sequence length="3970" mass="442754">ISSSPESSLYKIFTNSSSVWIFSNEVLKLEHGERNGLRATRFLSWDSETSHVDLEKELQALTSQAPEGEEANGSERLIQYATENLVTEVLIHPQVNTLLQCVRNLLSSFTRHRHLIHAGYTFAGNGSWILQDGTFSLADFIDAFVEPEVQRVLKAYENCITVDVHCSPEGDWATERIAKEPFARSCKVRVNPDDRLTAGGTPIGNFINYINPFLRPASLEQLLEPSDVVGNIRFSHPTLYVFPGGQGDAALFGINGFNMLVDGGFARKACFWDFARHLDRLDAVLMTRLNNGNVNGMSAVLRRKKQTHVYPQIGHFFCNLQERRHATSPDGDKDRDALLVNLLEEGQEIVLNLRQLQLRPHPCYRDGNHVEPVNLYHKVGHGKLDMYIISPAKDSRDIKEFLSKWNANDPKLFGGRKEGASLKDFHFPLQNLVSICALLVWQPANPNDTITRILFPGSTPQHKIFEGLDKLKHLEFLKYPVCTARSISPSASTVGITSRASSKMRSAPAVIDKLLPGEGVKTTKPSEINKQVAKTATIPVAGSLPDVKQTKPATTTAPTSAPVPPSSKAPSQTKQKVDKLTSKTEPPKMKTETNKSLDSEKISAKPEKATKTSVSETPKPKVESKGRTEPRTSITKSKSDTKTPRSTERKSQKPPTEKKSESAKSSPTTPKKSVEAKMNGTASKAETAKLTRTSSRTRPSPTTTPAKSTKEANNRKVVESKYQHVSRVSSTTRASTTRATRKEHQETATIPKSERKPISRRPKPASPGKASAAGKSPSSPAKSSSAKSTPTPSVKSDKDGVIRKVKGEADKITTDSSAVSTPSTVEPETAALKVKPSELEAPEVAVLSEPKREKEEEIHEKESEDEIAKPKEMPEKAGAEPDNVVVEEEQIIEEKATIQEQPKGETSPQEVNEIEKSTSVETEIEQVGGDEVETEDKESEAIGEEILQEKDTIQEKEDIEATEEEKTEDMEEEGEDDVEEPEEQQIEIKQSLADELELDIMKGGKPEDEEEEEDEEDEYLIIEKEEVEQYMEDSLQEQESVESHMPEESDKKIVGPEEDEEEEEEEGELQKHLRDEVESEKEKKQEADEDFVKVNGFLEDSKDTIDKDDVEHDREDKSSPLKEEKVSDHEKQDEKMMEKEKEEHEEHEPEKLKSIPVPRKNEQEDTLPVSKEMTAETKEQIEEEVQEIITSAKEIVKTKRESETKLEELGEGSFIGQKDVAEEEKKDTEEADEVKEASSISPEEKLDISSEKNREITDDTRDTDQKLEEEEGTGMKAADQKYPAEESQPDERFSTTVESAATTAPTLPEDERIPLDEIKEIVEEKYVKEETKEEKPIVAASATQPRLDQPTTLPQVVVAAGTAIFDPTAPHAIVHLQRDIVKTPDEVADLPVHEEVDPGTYESEEFSRDFKSKDDSSKKQQSQQEVEDVRGPSPDIDMKADLHLKYDIPPEKQVELNVDEGGVQLPCITKEETKETIETEPEKKTEKLEDVADKVDIKDVDKTEKLETKEMDEVKESQPLKDAHEIPQTEEKLTVKEPEEPITTELPTDEAKKTEIAQEDKETEVEAAAQLKDVSTIDTEKITSDIKEDICEKETPKVLDDKLEELHLEKQKTAQDTEKEVADEICDKKLEDDKPVKPDEVDEDLLEKQGGSKELHKSEKHMPENGKDLTSIDSLETNITEIKAMPEIAQVEQLKVDKESDIKQITEQFIEIESLVDEPDMSTDDNQDFKPSITEVPEDIIEDKVEKEEKTDHEKPIPEVSDKEKTDQEPVVEISETEKFELEVMKLEKEGKEQINFEKSDEKPTSSSKEMDKSDMEYSEKLPIDDKNLAAEMESPEVKVEEKLESQKSEQQVEDKAETHKTESHLPQYEDEKLEKEEKESEKMDKEKTTEVETKDETIDLKDDSNIQPVTEKLGIEKPESFVHDKEDKSSTLEEDAKPTISDKKGEIEEITKESIEMPVLKESITSEEEKDIDEKDKINEKLPLTLNDLDQTKVDKENRIDDIGTNLPSAEVPKETETLEIEEKLEETPSPGALSMTYLEIIDKLQKDSQKEDDKNVDLMAEQVASSSKEHIEKGDLKQYTTIEKTSTSEEPKEAAQITEVSSTAVKETKKDEEVHDIEKVEEYEIIDSAKLQDSKDSPEKSTHAEVIKTEEKENIEQTIELSVEKSVEKDFTETVLVSDDSKIEETKKSLVENETGFHAELKLSDERDDSFGDESLSPGEAYVDSGLEEEPVKLEAPEVPEYVTVTPDSAPGSPKIQRDQTTTQKSHEKIDKQGISEKDLHLDTDEKKEKVLEDESVISEKLSVTSKEESLESDKISKHDISPPSTDEKKITDEVDVPVADTCLPSKEAGDIPSSEPIEKIEPSSSTVSGKELGEASFLDDLASAKDDILTAPQKDKDGTKYKVEIKTVEEISGYGSSEKDSIGSSEEVKRDIEDVTVEEEKIHSKLSEDKAQNLIEKEESKVDDSITKKDILIEEKPIDKAVEEKEEEKSTTKIHESLDKKSTISGDKVTTELHDENLEKKVPFLEDKPVLEFSDESSDKKIEETTETTDIESLEAKITPGEEKITTEVHDESLDKKIKETTEIESLEAKITPDAKITPEAKITPGEEKITTEVHDESLDKKIKETTEIESLEAKITPGEEKTTTEVHDESLDKKIKETTETTEIESLETKITPEAKITPDEEKITTEVYDESLDKKIKETTETTEIESLEAKITPGEEKITTEVHEESLDKKIKETTETTEIESLETKITSETKITPDKKIKETTETTEIESLEAKITPVQEKLTTEVHDESLDKKIKETTETTEIESSETKITPGEEKTTSEVHDESLDKIKETTETTEIESLEAKITPGEKKTTEVHDESLDKKMKETTETTEIESLEAKITPGEEKTITEVHDGSLDKKIKETTETTEIESLEDKITPEKSPIDEKLTSELKTEESESKILASDKTLTEFHDKEKKEILTDDKTFMEIRGGVHLLRETHITTTEENVPSDSEDMFVSKSTVIKTESIIDTKNADQKPTTSFDATILKTEISKDIIQKSVDDKKDSPETTAVTTTKETTVVTDVTKTTTATSSDSSCISTTTISEITSAKVIAEKESSAILSSTIATVSSVEKEKDSSGSVHRMMVTASSEDGGTETELCPSPTPISHEEELPGTSSGTVPSSMPTSTIETKEEKQKSTKECIIKEDISKTIISSELGATNGDIHLDYEEDIDEGGESGSDGEFGTSKEISRKTTKTTTTVTRRVLEMDGDELEPDDKGNYEEVTTQEIDEDNIESTAAEDGSDSSRISKTTTSFTTVTKPDDNGVRSLSTDSSDKTGDAESEIASKTTTTTVTISKTVTGEESGERLNRVARMMTIPKTGSADSSKPAVLSKESSPSKSISKSVMSEDPVKEESTSSKVTCDSSTTGSKDLKTEIVDGKTSSKNEAELRTATPGSDAMSDRELEIGCGTSTPHSDISSGQVSRAATNVWAPTNVVTSQLAHSPPSNFDFEMGDRNTSEFEIKHSTSTSGKHKEETSTQSQFTSSMTSSFYGSLPPDPLQELLQEQKDKDLHKSSTFTSETTDKYDSSITSKDSAMTSSFYGSLGKKDTHHPDPIGAERYTGHIQEDEPLDFERAMYEHRAARGKDLTPSSSSHQYESSVHTSKYEHFYTPGVNGQKQKDEHSYEDYGNGNVAAGKQFEDLMNQNREIRGEKVNGKGAVYSDPIDSGFHSDTFSKGGTSEIQGKEHDPMFHHQFVAPTTSASSFPDVPQGFVQAPMGKPDDNKKDPIADWGKPLGLPAPAPPPTNNSDEVLPQNTNKSTPKKEKKVMQMKKTMMMNENNKAASGKEGKSKRPESPIKQPSSERKGKSLGSPIYIDLTYVPHHGNSYYTTLEFFKKVRARYYVFSGTEPSREVYNALLDAKQTWEDKELEVTIIPTYDTDTLGYWVAENEDTLAKYKIDLSPSASRCTINLQDHETSCSAYRLEF</sequence>
<reference evidence="4" key="2">
    <citation type="submission" date="2023-05" db="EMBL/GenBank/DDBJ databases">
        <authorList>
            <person name="Fouks B."/>
        </authorList>
    </citation>
    <scope>NUCLEOTIDE SEQUENCE</scope>
    <source>
        <strain evidence="4">Stay&amp;Tobe</strain>
        <tissue evidence="4">Testes</tissue>
    </source>
</reference>
<feature type="compositionally biased region" description="Basic and acidic residues" evidence="1">
    <location>
        <begin position="1646"/>
        <end position="1667"/>
    </location>
</feature>
<dbReference type="PANTHER" id="PTHR13843">
    <property type="entry name" value="MICROTUBULE-ASSOCIATED PROTEIN"/>
    <property type="match status" value="1"/>
</dbReference>
<feature type="compositionally biased region" description="Basic and acidic residues" evidence="1">
    <location>
        <begin position="947"/>
        <end position="956"/>
    </location>
</feature>
<dbReference type="Pfam" id="PF25281">
    <property type="entry name" value="MBL_MAP1B"/>
    <property type="match status" value="1"/>
</dbReference>
<feature type="compositionally biased region" description="Low complexity" evidence="1">
    <location>
        <begin position="3523"/>
        <end position="3536"/>
    </location>
</feature>
<feature type="compositionally biased region" description="Low complexity" evidence="1">
    <location>
        <begin position="3636"/>
        <end position="3648"/>
    </location>
</feature>
<dbReference type="GO" id="GO:0030425">
    <property type="term" value="C:dendrite"/>
    <property type="evidence" value="ECO:0007669"/>
    <property type="project" value="TreeGrafter"/>
</dbReference>
<feature type="region of interest" description="Disordered" evidence="1">
    <location>
        <begin position="1998"/>
        <end position="2017"/>
    </location>
</feature>
<feature type="compositionally biased region" description="Acidic residues" evidence="1">
    <location>
        <begin position="1007"/>
        <end position="1040"/>
    </location>
</feature>
<feature type="compositionally biased region" description="Low complexity" evidence="1">
    <location>
        <begin position="3291"/>
        <end position="3305"/>
    </location>
</feature>
<dbReference type="Proteomes" id="UP001233999">
    <property type="component" value="Unassembled WGS sequence"/>
</dbReference>
<feature type="compositionally biased region" description="Basic and acidic residues" evidence="1">
    <location>
        <begin position="1068"/>
        <end position="1092"/>
    </location>
</feature>
<gene>
    <name evidence="4" type="ORF">L9F63_010266</name>
</gene>
<dbReference type="GO" id="GO:0000226">
    <property type="term" value="P:microtubule cytoskeleton organization"/>
    <property type="evidence" value="ECO:0007669"/>
    <property type="project" value="InterPro"/>
</dbReference>
<feature type="compositionally biased region" description="Polar residues" evidence="1">
    <location>
        <begin position="3403"/>
        <end position="3415"/>
    </location>
</feature>
<dbReference type="PANTHER" id="PTHR13843:SF12">
    <property type="entry name" value="ATPASE F1_V1_A1 COMPLEX ALPHA_BETA SUBUNIT NUCLEOTIDE-BINDING DOMAIN-CONTAINING PROTEIN"/>
    <property type="match status" value="1"/>
</dbReference>
<comment type="caution">
    <text evidence="4">The sequence shown here is derived from an EMBL/GenBank/DDBJ whole genome shotgun (WGS) entry which is preliminary data.</text>
</comment>
<feature type="compositionally biased region" description="Basic and acidic residues" evidence="1">
    <location>
        <begin position="1776"/>
        <end position="1829"/>
    </location>
</feature>
<feature type="compositionally biased region" description="Basic and acidic residues" evidence="1">
    <location>
        <begin position="1742"/>
        <end position="1768"/>
    </location>
</feature>
<feature type="region of interest" description="Disordered" evidence="1">
    <location>
        <begin position="2637"/>
        <end position="2665"/>
    </location>
</feature>
<feature type="compositionally biased region" description="Basic and acidic residues" evidence="1">
    <location>
        <begin position="849"/>
        <end position="879"/>
    </location>
</feature>
<dbReference type="GO" id="GO:0043025">
    <property type="term" value="C:neuronal cell body"/>
    <property type="evidence" value="ECO:0007669"/>
    <property type="project" value="TreeGrafter"/>
</dbReference>
<evidence type="ECO:0000259" key="2">
    <source>
        <dbReference type="Pfam" id="PF23415"/>
    </source>
</evidence>
<feature type="compositionally biased region" description="Basic and acidic residues" evidence="1">
    <location>
        <begin position="2719"/>
        <end position="2741"/>
    </location>
</feature>
<feature type="compositionally biased region" description="Polar residues" evidence="1">
    <location>
        <begin position="1294"/>
        <end position="1305"/>
    </location>
</feature>
<feature type="compositionally biased region" description="Basic and acidic residues" evidence="1">
    <location>
        <begin position="1278"/>
        <end position="1293"/>
    </location>
</feature>
<feature type="compositionally biased region" description="Polar residues" evidence="1">
    <location>
        <begin position="3455"/>
        <end position="3469"/>
    </location>
</feature>
<feature type="compositionally biased region" description="Basic and acidic residues" evidence="1">
    <location>
        <begin position="1219"/>
        <end position="1228"/>
    </location>
</feature>
<feature type="compositionally biased region" description="Acidic residues" evidence="1">
    <location>
        <begin position="1056"/>
        <end position="1067"/>
    </location>
</feature>
<feature type="domain" description="Microtubule-associated protein 1A/B/S-like MBL-like" evidence="3">
    <location>
        <begin position="218"/>
        <end position="488"/>
    </location>
</feature>
<accession>A0AAD8ERD9</accession>
<feature type="compositionally biased region" description="Low complexity" evidence="1">
    <location>
        <begin position="691"/>
        <end position="705"/>
    </location>
</feature>
<name>A0AAD8ERD9_DIPPU</name>
<feature type="compositionally biased region" description="Basic and acidic residues" evidence="1">
    <location>
        <begin position="2267"/>
        <end position="2295"/>
    </location>
</feature>
<feature type="compositionally biased region" description="Low complexity" evidence="1">
    <location>
        <begin position="3815"/>
        <end position="3826"/>
    </location>
</feature>
<feature type="compositionally biased region" description="Basic and acidic residues" evidence="1">
    <location>
        <begin position="1914"/>
        <end position="1956"/>
    </location>
</feature>
<feature type="region of interest" description="Disordered" evidence="1">
    <location>
        <begin position="1508"/>
        <end position="1565"/>
    </location>
</feature>
<feature type="compositionally biased region" description="Basic and acidic residues" evidence="1">
    <location>
        <begin position="3416"/>
        <end position="3435"/>
    </location>
</feature>
<feature type="compositionally biased region" description="Basic and acidic residues" evidence="1">
    <location>
        <begin position="1836"/>
        <end position="1905"/>
    </location>
</feature>
<feature type="region of interest" description="Disordered" evidence="1">
    <location>
        <begin position="3485"/>
        <end position="3576"/>
    </location>
</feature>
<feature type="compositionally biased region" description="Basic and acidic residues" evidence="1">
    <location>
        <begin position="2819"/>
        <end position="2840"/>
    </location>
</feature>
<feature type="region of interest" description="Disordered" evidence="1">
    <location>
        <begin position="2718"/>
        <end position="2741"/>
    </location>
</feature>
<feature type="region of interest" description="Disordered" evidence="1">
    <location>
        <begin position="543"/>
        <end position="1180"/>
    </location>
</feature>
<reference evidence="4" key="1">
    <citation type="journal article" date="2023" name="IScience">
        <title>Live-bearing cockroach genome reveals convergent evolutionary mechanisms linked to viviparity in insects and beyond.</title>
        <authorList>
            <person name="Fouks B."/>
            <person name="Harrison M.C."/>
            <person name="Mikhailova A.A."/>
            <person name="Marchal E."/>
            <person name="English S."/>
            <person name="Carruthers M."/>
            <person name="Jennings E.C."/>
            <person name="Chiamaka E.L."/>
            <person name="Frigard R.A."/>
            <person name="Pippel M."/>
            <person name="Attardo G.M."/>
            <person name="Benoit J.B."/>
            <person name="Bornberg-Bauer E."/>
            <person name="Tobe S.S."/>
        </authorList>
    </citation>
    <scope>NUCLEOTIDE SEQUENCE</scope>
    <source>
        <strain evidence="4">Stay&amp;Tobe</strain>
    </source>
</reference>
<organism evidence="4 5">
    <name type="scientific">Diploptera punctata</name>
    <name type="common">Pacific beetle cockroach</name>
    <dbReference type="NCBI Taxonomy" id="6984"/>
    <lineage>
        <taxon>Eukaryota</taxon>
        <taxon>Metazoa</taxon>
        <taxon>Ecdysozoa</taxon>
        <taxon>Arthropoda</taxon>
        <taxon>Hexapoda</taxon>
        <taxon>Insecta</taxon>
        <taxon>Pterygota</taxon>
        <taxon>Neoptera</taxon>
        <taxon>Polyneoptera</taxon>
        <taxon>Dictyoptera</taxon>
        <taxon>Blattodea</taxon>
        <taxon>Blaberoidea</taxon>
        <taxon>Blaberidae</taxon>
        <taxon>Diplopterinae</taxon>
        <taxon>Diploptera</taxon>
    </lineage>
</organism>
<feature type="compositionally biased region" description="Basic and acidic residues" evidence="1">
    <location>
        <begin position="1581"/>
        <end position="1639"/>
    </location>
</feature>
<dbReference type="GO" id="GO:0007409">
    <property type="term" value="P:axonogenesis"/>
    <property type="evidence" value="ECO:0007669"/>
    <property type="project" value="TreeGrafter"/>
</dbReference>
<feature type="region of interest" description="Disordered" evidence="1">
    <location>
        <begin position="2785"/>
        <end position="2945"/>
    </location>
</feature>
<feature type="compositionally biased region" description="Polar residues" evidence="1">
    <location>
        <begin position="3791"/>
        <end position="3804"/>
    </location>
</feature>
<feature type="compositionally biased region" description="Basic and acidic residues" evidence="1">
    <location>
        <begin position="3764"/>
        <end position="3773"/>
    </location>
</feature>
<feature type="compositionally biased region" description="Basic and acidic residues" evidence="1">
    <location>
        <begin position="1549"/>
        <end position="1560"/>
    </location>
</feature>
<feature type="compositionally biased region" description="Basic and acidic residues" evidence="1">
    <location>
        <begin position="2132"/>
        <end position="2150"/>
    </location>
</feature>
<feature type="compositionally biased region" description="Polar residues" evidence="1">
    <location>
        <begin position="3715"/>
        <end position="3727"/>
    </location>
</feature>
<feature type="compositionally biased region" description="Low complexity" evidence="1">
    <location>
        <begin position="550"/>
        <end position="560"/>
    </location>
</feature>